<sequence>MQSSGRARYFTSQSCFYFQFLTDSFSFTTVQRPSPTPCKTSELDIDFLRTTTSSTDLSVGARQAKVGHF</sequence>
<accession>A0A2J6RSB9</accession>
<evidence type="ECO:0000313" key="1">
    <source>
        <dbReference type="EMBL" id="PMD41412.1"/>
    </source>
</evidence>
<name>A0A2J6RSB9_HYAVF</name>
<keyword evidence="2" id="KW-1185">Reference proteome</keyword>
<dbReference type="EMBL" id="KZ613944">
    <property type="protein sequence ID" value="PMD41412.1"/>
    <property type="molecule type" value="Genomic_DNA"/>
</dbReference>
<evidence type="ECO:0000313" key="2">
    <source>
        <dbReference type="Proteomes" id="UP000235786"/>
    </source>
</evidence>
<gene>
    <name evidence="1" type="ORF">L207DRAFT_581851</name>
</gene>
<organism evidence="1 2">
    <name type="scientific">Hyaloscypha variabilis (strain UAMH 11265 / GT02V1 / F)</name>
    <name type="common">Meliniomyces variabilis</name>
    <dbReference type="NCBI Taxonomy" id="1149755"/>
    <lineage>
        <taxon>Eukaryota</taxon>
        <taxon>Fungi</taxon>
        <taxon>Dikarya</taxon>
        <taxon>Ascomycota</taxon>
        <taxon>Pezizomycotina</taxon>
        <taxon>Leotiomycetes</taxon>
        <taxon>Helotiales</taxon>
        <taxon>Hyaloscyphaceae</taxon>
        <taxon>Hyaloscypha</taxon>
        <taxon>Hyaloscypha variabilis</taxon>
    </lineage>
</organism>
<reference evidence="1 2" key="1">
    <citation type="submission" date="2016-04" db="EMBL/GenBank/DDBJ databases">
        <title>A degradative enzymes factory behind the ericoid mycorrhizal symbiosis.</title>
        <authorList>
            <consortium name="DOE Joint Genome Institute"/>
            <person name="Martino E."/>
            <person name="Morin E."/>
            <person name="Grelet G."/>
            <person name="Kuo A."/>
            <person name="Kohler A."/>
            <person name="Daghino S."/>
            <person name="Barry K."/>
            <person name="Choi C."/>
            <person name="Cichocki N."/>
            <person name="Clum A."/>
            <person name="Copeland A."/>
            <person name="Hainaut M."/>
            <person name="Haridas S."/>
            <person name="Labutti K."/>
            <person name="Lindquist E."/>
            <person name="Lipzen A."/>
            <person name="Khouja H.-R."/>
            <person name="Murat C."/>
            <person name="Ohm R."/>
            <person name="Olson A."/>
            <person name="Spatafora J."/>
            <person name="Veneault-Fourrey C."/>
            <person name="Henrissat B."/>
            <person name="Grigoriev I."/>
            <person name="Martin F."/>
            <person name="Perotto S."/>
        </authorList>
    </citation>
    <scope>NUCLEOTIDE SEQUENCE [LARGE SCALE GENOMIC DNA]</scope>
    <source>
        <strain evidence="1 2">F</strain>
    </source>
</reference>
<protein>
    <submittedName>
        <fullName evidence="1">Uncharacterized protein</fullName>
    </submittedName>
</protein>
<dbReference type="AlphaFoldDB" id="A0A2J6RSB9"/>
<proteinExistence type="predicted"/>
<dbReference type="Proteomes" id="UP000235786">
    <property type="component" value="Unassembled WGS sequence"/>
</dbReference>